<dbReference type="EMBL" id="MGEG01000030">
    <property type="protein sequence ID" value="OGL78659.1"/>
    <property type="molecule type" value="Genomic_DNA"/>
</dbReference>
<evidence type="ECO:0000313" key="3">
    <source>
        <dbReference type="Proteomes" id="UP000176598"/>
    </source>
</evidence>
<dbReference type="SUPFAM" id="SSF109998">
    <property type="entry name" value="Triger factor/SurA peptide-binding domain-like"/>
    <property type="match status" value="1"/>
</dbReference>
<comment type="caution">
    <text evidence="2">The sequence shown here is derived from an EMBL/GenBank/DDBJ whole genome shotgun (WGS) entry which is preliminary data.</text>
</comment>
<evidence type="ECO:0000256" key="1">
    <source>
        <dbReference type="SAM" id="Phobius"/>
    </source>
</evidence>
<dbReference type="Proteomes" id="UP000176598">
    <property type="component" value="Unassembled WGS sequence"/>
</dbReference>
<keyword evidence="1" id="KW-1133">Transmembrane helix</keyword>
<dbReference type="AlphaFoldDB" id="A0A1F7UK61"/>
<evidence type="ECO:0008006" key="4">
    <source>
        <dbReference type="Google" id="ProtNLM"/>
    </source>
</evidence>
<keyword evidence="1" id="KW-0812">Transmembrane</keyword>
<name>A0A1F7UK61_9BACT</name>
<dbReference type="InterPro" id="IPR027304">
    <property type="entry name" value="Trigger_fact/SurA_dom_sf"/>
</dbReference>
<keyword evidence="1" id="KW-0472">Membrane</keyword>
<proteinExistence type="predicted"/>
<reference evidence="2 3" key="1">
    <citation type="journal article" date="2016" name="Nat. Commun.">
        <title>Thousands of microbial genomes shed light on interconnected biogeochemical processes in an aquifer system.</title>
        <authorList>
            <person name="Anantharaman K."/>
            <person name="Brown C.T."/>
            <person name="Hug L.A."/>
            <person name="Sharon I."/>
            <person name="Castelle C.J."/>
            <person name="Probst A.J."/>
            <person name="Thomas B.C."/>
            <person name="Singh A."/>
            <person name="Wilkins M.J."/>
            <person name="Karaoz U."/>
            <person name="Brodie E.L."/>
            <person name="Williams K.H."/>
            <person name="Hubbard S.S."/>
            <person name="Banfield J.F."/>
        </authorList>
    </citation>
    <scope>NUCLEOTIDE SEQUENCE [LARGE SCALE GENOMIC DNA]</scope>
</reference>
<sequence length="189" mass="20810">MTVQKKPKKSSNRKIAFRGSLYLAISIAVVTAAAASFGAISAKAAAMVNGRFIPLAEYRRNVERFFAASSSGAGISLIPTGVSREVIEENVMERMVSDELLKQEAEKDGITVEAADLEATLAMVKNNPPDAAAMDRINAALGWSQDEFMCTVLRPYALRRRLEARIGSAETDRRMEAARREAIIWRFVR</sequence>
<gene>
    <name evidence="2" type="ORF">A3F28_03820</name>
</gene>
<accession>A0A1F7UK61</accession>
<dbReference type="Pfam" id="PF13623">
    <property type="entry name" value="SurA_N_2"/>
    <property type="match status" value="1"/>
</dbReference>
<dbReference type="Gene3D" id="1.10.4030.10">
    <property type="entry name" value="Porin chaperone SurA, peptide-binding domain"/>
    <property type="match status" value="1"/>
</dbReference>
<feature type="transmembrane region" description="Helical" evidence="1">
    <location>
        <begin position="21"/>
        <end position="42"/>
    </location>
</feature>
<protein>
    <recommendedName>
        <fullName evidence="4">SurA N-terminal domain-containing protein</fullName>
    </recommendedName>
</protein>
<evidence type="ECO:0000313" key="2">
    <source>
        <dbReference type="EMBL" id="OGL78659.1"/>
    </source>
</evidence>
<organism evidence="2 3">
    <name type="scientific">Candidatus Uhrbacteria bacterium RIFCSPHIGHO2_12_FULL_57_11</name>
    <dbReference type="NCBI Taxonomy" id="1802398"/>
    <lineage>
        <taxon>Bacteria</taxon>
        <taxon>Candidatus Uhriibacteriota</taxon>
    </lineage>
</organism>